<reference evidence="1 2" key="1">
    <citation type="submission" date="2018-05" db="EMBL/GenBank/DDBJ databases">
        <authorList>
            <person name="Goeker M."/>
            <person name="Huntemann M."/>
            <person name="Clum A."/>
            <person name="Pillay M."/>
            <person name="Palaniappan K."/>
            <person name="Varghese N."/>
            <person name="Mikhailova N."/>
            <person name="Stamatis D."/>
            <person name="Reddy T."/>
            <person name="Daum C."/>
            <person name="Shapiro N."/>
            <person name="Ivanova N."/>
            <person name="Kyrpides N."/>
            <person name="Woyke T."/>
        </authorList>
    </citation>
    <scope>NUCLEOTIDE SEQUENCE [LARGE SCALE GENOMIC DNA]</scope>
    <source>
        <strain evidence="1 2">DSM 26524</strain>
    </source>
</reference>
<name>A0AB73T7T8_9FIRM</name>
<evidence type="ECO:0000313" key="1">
    <source>
        <dbReference type="EMBL" id="PWJ78045.1"/>
    </source>
</evidence>
<dbReference type="AlphaFoldDB" id="A0AB73T7T8"/>
<sequence length="38" mass="4441">MKELIALFKKMETVMENCRMLQSRQNPEGSADEKGRKI</sequence>
<accession>A0AB73T7T8</accession>
<protein>
    <submittedName>
        <fullName evidence="1">Uncharacterized protein</fullName>
    </submittedName>
</protein>
<keyword evidence="2" id="KW-1185">Reference proteome</keyword>
<proteinExistence type="predicted"/>
<comment type="caution">
    <text evidence="1">The sequence shown here is derived from an EMBL/GenBank/DDBJ whole genome shotgun (WGS) entry which is preliminary data.</text>
</comment>
<gene>
    <name evidence="1" type="ORF">C7383_102178</name>
</gene>
<evidence type="ECO:0000313" key="2">
    <source>
        <dbReference type="Proteomes" id="UP000245412"/>
    </source>
</evidence>
<dbReference type="EMBL" id="QGGY01000002">
    <property type="protein sequence ID" value="PWJ78045.1"/>
    <property type="molecule type" value="Genomic_DNA"/>
</dbReference>
<organism evidence="1 2">
    <name type="scientific">Murimonas intestini</name>
    <dbReference type="NCBI Taxonomy" id="1337051"/>
    <lineage>
        <taxon>Bacteria</taxon>
        <taxon>Bacillati</taxon>
        <taxon>Bacillota</taxon>
        <taxon>Clostridia</taxon>
        <taxon>Lachnospirales</taxon>
        <taxon>Lachnospiraceae</taxon>
        <taxon>Murimonas</taxon>
    </lineage>
</organism>
<dbReference type="Proteomes" id="UP000245412">
    <property type="component" value="Unassembled WGS sequence"/>
</dbReference>